<reference evidence="1 2" key="1">
    <citation type="submission" date="2024-09" db="EMBL/GenBank/DDBJ databases">
        <authorList>
            <person name="Makale K.P.P."/>
            <person name="Makhzoum A."/>
            <person name="Rantong G."/>
            <person name="Rahube T.O."/>
        </authorList>
    </citation>
    <scope>NUCLEOTIDE SEQUENCE [LARGE SCALE GENOMIC DNA]</scope>
    <source>
        <strain evidence="1 2">KM_D13</strain>
    </source>
</reference>
<accession>A0ABV4UYG0</accession>
<sequence>MIKVLENLAAAAMTTAIVSLLLHAPFVNGRPLIDVLRALFS</sequence>
<comment type="caution">
    <text evidence="1">The sequence shown here is derived from an EMBL/GenBank/DDBJ whole genome shotgun (WGS) entry which is preliminary data.</text>
</comment>
<gene>
    <name evidence="1" type="ORF">ACEU3E_08540</name>
</gene>
<evidence type="ECO:0000313" key="2">
    <source>
        <dbReference type="Proteomes" id="UP001575622"/>
    </source>
</evidence>
<keyword evidence="2" id="KW-1185">Reference proteome</keyword>
<dbReference type="Proteomes" id="UP001575622">
    <property type="component" value="Unassembled WGS sequence"/>
</dbReference>
<dbReference type="RefSeq" id="WP_373949977.1">
    <property type="nucleotide sequence ID" value="NZ_JBHDLN010000003.1"/>
</dbReference>
<dbReference type="EMBL" id="JBHDLN010000003">
    <property type="protein sequence ID" value="MFB0842217.1"/>
    <property type="molecule type" value="Genomic_DNA"/>
</dbReference>
<proteinExistence type="predicted"/>
<protein>
    <submittedName>
        <fullName evidence="1">Uncharacterized protein</fullName>
    </submittedName>
</protein>
<organism evidence="1 2">
    <name type="scientific">Paenibacillus oleatilyticus</name>
    <dbReference type="NCBI Taxonomy" id="2594886"/>
    <lineage>
        <taxon>Bacteria</taxon>
        <taxon>Bacillati</taxon>
        <taxon>Bacillota</taxon>
        <taxon>Bacilli</taxon>
        <taxon>Bacillales</taxon>
        <taxon>Paenibacillaceae</taxon>
        <taxon>Paenibacillus</taxon>
    </lineage>
</organism>
<evidence type="ECO:0000313" key="1">
    <source>
        <dbReference type="EMBL" id="MFB0842217.1"/>
    </source>
</evidence>
<name>A0ABV4UYG0_9BACL</name>